<feature type="compositionally biased region" description="Polar residues" evidence="6">
    <location>
        <begin position="879"/>
        <end position="892"/>
    </location>
</feature>
<dbReference type="EMBL" id="JAPDDT010000001">
    <property type="protein sequence ID" value="MCW1921350.1"/>
    <property type="molecule type" value="Genomic_DNA"/>
</dbReference>
<feature type="domain" description="Right handed beta helix" evidence="8">
    <location>
        <begin position="421"/>
        <end position="540"/>
    </location>
</feature>
<organism evidence="10 11">
    <name type="scientific">Luteolibacter arcticus</name>
    <dbReference type="NCBI Taxonomy" id="1581411"/>
    <lineage>
        <taxon>Bacteria</taxon>
        <taxon>Pseudomonadati</taxon>
        <taxon>Verrucomicrobiota</taxon>
        <taxon>Verrucomicrobiia</taxon>
        <taxon>Verrucomicrobiales</taxon>
        <taxon>Verrucomicrobiaceae</taxon>
        <taxon>Luteolibacter</taxon>
    </lineage>
</organism>
<proteinExistence type="predicted"/>
<accession>A0ABT3GDH0</accession>
<name>A0ABT3GDH0_9BACT</name>
<evidence type="ECO:0000259" key="9">
    <source>
        <dbReference type="Pfam" id="PF23764"/>
    </source>
</evidence>
<dbReference type="RefSeq" id="WP_264485459.1">
    <property type="nucleotide sequence ID" value="NZ_JAPDDT010000001.1"/>
</dbReference>
<keyword evidence="4" id="KW-0378">Hydrolase</keyword>
<dbReference type="Proteomes" id="UP001320876">
    <property type="component" value="Unassembled WGS sequence"/>
</dbReference>
<evidence type="ECO:0000313" key="11">
    <source>
        <dbReference type="Proteomes" id="UP001320876"/>
    </source>
</evidence>
<comment type="caution">
    <text evidence="10">The sequence shown here is derived from an EMBL/GenBank/DDBJ whole genome shotgun (WGS) entry which is preliminary data.</text>
</comment>
<dbReference type="SMART" id="SM00710">
    <property type="entry name" value="PbH1"/>
    <property type="match status" value="6"/>
</dbReference>
<dbReference type="Pfam" id="PF13229">
    <property type="entry name" value="Beta_helix"/>
    <property type="match status" value="1"/>
</dbReference>
<keyword evidence="3" id="KW-0677">Repeat</keyword>
<dbReference type="InterPro" id="IPR006626">
    <property type="entry name" value="PbH1"/>
</dbReference>
<keyword evidence="5" id="KW-0326">Glycosidase</keyword>
<evidence type="ECO:0000256" key="3">
    <source>
        <dbReference type="ARBA" id="ARBA00022737"/>
    </source>
</evidence>
<dbReference type="Pfam" id="PF22825">
    <property type="entry name" value="HpiC1-like"/>
    <property type="match status" value="1"/>
</dbReference>
<dbReference type="InterPro" id="IPR054720">
    <property type="entry name" value="HpiC1"/>
</dbReference>
<evidence type="ECO:0000313" key="10">
    <source>
        <dbReference type="EMBL" id="MCW1921350.1"/>
    </source>
</evidence>
<gene>
    <name evidence="10" type="ORF">OKA05_02225</name>
</gene>
<evidence type="ECO:0000256" key="7">
    <source>
        <dbReference type="SAM" id="SignalP"/>
    </source>
</evidence>
<feature type="chain" id="PRO_5045922408" evidence="7">
    <location>
        <begin position="22"/>
        <end position="1051"/>
    </location>
</feature>
<keyword evidence="11" id="KW-1185">Reference proteome</keyword>
<comment type="catalytic activity">
    <reaction evidence="1">
        <text>Hydrolysis of terminal, non-reducing alpha-D-galactose residues in alpha-D-galactosides, including galactose oligosaccharides, galactomannans and galactolipids.</text>
        <dbReference type="EC" id="3.2.1.22"/>
    </reaction>
</comment>
<evidence type="ECO:0000256" key="2">
    <source>
        <dbReference type="ARBA" id="ARBA00001271"/>
    </source>
</evidence>
<dbReference type="InterPro" id="IPR011050">
    <property type="entry name" value="Pectin_lyase_fold/virulence"/>
</dbReference>
<evidence type="ECO:0000259" key="8">
    <source>
        <dbReference type="Pfam" id="PF13229"/>
    </source>
</evidence>
<evidence type="ECO:0000256" key="5">
    <source>
        <dbReference type="ARBA" id="ARBA00023295"/>
    </source>
</evidence>
<dbReference type="Pfam" id="PF23764">
    <property type="entry name" value="Beta-barrel_GLAA-B_II"/>
    <property type="match status" value="1"/>
</dbReference>
<sequence length="1051" mass="112193">MIHSLRPLLALSVAISWSATAAETTISVATHGASPDSGQDATVAFRQAIAAAKAVGGPVTLAIPPGRYDFDLASSTVRDCHTSNSTESGSPQRHIALDFTDIDDLTLDGPGATLMMRGQMTMLVAERCQGFTVRGVEFDFERPTFSEITAVEKGTSHWIGAVHSDSDYQIVGGNSLRWIGPGMDTGYDQIQRYDPATRTVTRNNNDPIGAPTAVTELGGGRLRFDGGNLGNVVPGITYQFRRARRNEVGMWFNRCSDVVMEDVSVRAMHGFGILAQFTENVTYSRLTIAPKPGSGRTCSSPADVLHFSGCKGTVRILDSTLSAAHDDALNVHGTHLRVVAQDAPNQLRLRFMHHQSWGFEAFVPGDQIELLRRATLLPYESATVTAVQKTSDYEQVITLDKDVTGVTLNSDAVENVTWTPAVEMINCDIAQIPTRGILLTTRRPILIQGNRFFRTQMHAILIEDDAAGWYESGPVHDLTVRGNSFYECAERVIHINPENTTHGGPVHKNITVEGNVFTLSGNGAADAKSTDDLVFSGNLFRMRNGTTPAASSLVSTSNTTNLSITGNTVVNATTPALAVTDGGFEQNPTSPWFGTPAGAVRFIDGGGATGKLAEIDAGAAIYQNLGSYDPAQGTHLRWAFEQSAISGGGGAVRVSFHAWDGRFAGAAGSDIASLPAFDSRTLPAWTGTARQRSGYVDLSGLPAGTQVWMRLASENAVVHLDTASVTVGLPPDPSHYGGWATIAGLTGSEADPEADLDHDHLPNLIEYLLEDTDPLRADAAALQALLKEEDGLPIYRYHPRAVADAVLVVEYQKDSLGTDGWQPVQDGVDGLVLHEEADGSKWVEVVETLADKLFIRLRAALLPSPPPLVPNASFESPDRTGQSPAYSNGNPDGWTFSSGVNWGVEEIRDNRFGTSGAEGSRLTALGGHGDQVAYINIGNSGGATATSAAVGTIAPDTTYTLRIIFAQRATGDRQPDGSFGLTANGIPVGTFTSFTSVSLPTGFTEKTYVWTSPAIGDPLIGQPLQIRMNFSHSPAAGWQQAQFDKVQLTTE</sequence>
<feature type="domain" description="GLAA-B beta-barrel" evidence="9">
    <location>
        <begin position="346"/>
        <end position="407"/>
    </location>
</feature>
<protein>
    <submittedName>
        <fullName evidence="10">Right-handed parallel beta-helix repeat-containing protein</fullName>
    </submittedName>
</protein>
<evidence type="ECO:0000256" key="6">
    <source>
        <dbReference type="SAM" id="MobiDB-lite"/>
    </source>
</evidence>
<comment type="catalytic activity">
    <reaction evidence="2">
        <text>Hydrolysis of terminal, non-reducing branched (1-&gt;3)-alpha-D-galactosidic residues, producing free D-galactose.</text>
        <dbReference type="EC" id="3.2.1.n1"/>
    </reaction>
</comment>
<evidence type="ECO:0000256" key="4">
    <source>
        <dbReference type="ARBA" id="ARBA00022801"/>
    </source>
</evidence>
<feature type="signal peptide" evidence="7">
    <location>
        <begin position="1"/>
        <end position="21"/>
    </location>
</feature>
<reference evidence="10 11" key="1">
    <citation type="submission" date="2022-10" db="EMBL/GenBank/DDBJ databases">
        <title>Luteolibacter arcticus strain CCTCC AB 2014275, whole genome shotgun sequencing project.</title>
        <authorList>
            <person name="Zhao G."/>
            <person name="Shen L."/>
        </authorList>
    </citation>
    <scope>NUCLEOTIDE SEQUENCE [LARGE SCALE GENOMIC DNA]</scope>
    <source>
        <strain evidence="10 11">CCTCC AB 2014275</strain>
    </source>
</reference>
<dbReference type="InterPro" id="IPR056441">
    <property type="entry name" value="Beta-barrel_GLAA-B_II"/>
</dbReference>
<dbReference type="Gene3D" id="2.160.20.10">
    <property type="entry name" value="Single-stranded right-handed beta-helix, Pectin lyase-like"/>
    <property type="match status" value="3"/>
</dbReference>
<feature type="region of interest" description="Disordered" evidence="6">
    <location>
        <begin position="867"/>
        <end position="892"/>
    </location>
</feature>
<dbReference type="InterPro" id="IPR012334">
    <property type="entry name" value="Pectin_lyas_fold"/>
</dbReference>
<dbReference type="SUPFAM" id="SSF51126">
    <property type="entry name" value="Pectin lyase-like"/>
    <property type="match status" value="1"/>
</dbReference>
<keyword evidence="7" id="KW-0732">Signal</keyword>
<dbReference type="InterPro" id="IPR039448">
    <property type="entry name" value="Beta_helix"/>
</dbReference>
<evidence type="ECO:0000256" key="1">
    <source>
        <dbReference type="ARBA" id="ARBA00001255"/>
    </source>
</evidence>